<feature type="transmembrane region" description="Helical" evidence="1">
    <location>
        <begin position="547"/>
        <end position="568"/>
    </location>
</feature>
<feature type="transmembrane region" description="Helical" evidence="1">
    <location>
        <begin position="294"/>
        <end position="314"/>
    </location>
</feature>
<dbReference type="SUPFAM" id="SSF48452">
    <property type="entry name" value="TPR-like"/>
    <property type="match status" value="1"/>
</dbReference>
<feature type="transmembrane region" description="Helical" evidence="1">
    <location>
        <begin position="260"/>
        <end position="282"/>
    </location>
</feature>
<proteinExistence type="predicted"/>
<name>A0ABP9BKQ9_9SPHI</name>
<dbReference type="Proteomes" id="UP001501411">
    <property type="component" value="Unassembled WGS sequence"/>
</dbReference>
<keyword evidence="1" id="KW-0472">Membrane</keyword>
<feature type="transmembrane region" description="Helical" evidence="1">
    <location>
        <begin position="12"/>
        <end position="30"/>
    </location>
</feature>
<feature type="transmembrane region" description="Helical" evidence="1">
    <location>
        <begin position="517"/>
        <end position="535"/>
    </location>
</feature>
<feature type="transmembrane region" description="Helical" evidence="1">
    <location>
        <begin position="78"/>
        <end position="100"/>
    </location>
</feature>
<comment type="caution">
    <text evidence="2">The sequence shown here is derived from an EMBL/GenBank/DDBJ whole genome shotgun (WGS) entry which is preliminary data.</text>
</comment>
<dbReference type="PANTHER" id="PTHR16214:SF3">
    <property type="entry name" value="TRANSMEMBRANE PROTEIN 260"/>
    <property type="match status" value="1"/>
</dbReference>
<protein>
    <submittedName>
        <fullName evidence="2">DUF2723 domain-containing protein</fullName>
    </submittedName>
</protein>
<keyword evidence="1" id="KW-0812">Transmembrane</keyword>
<reference evidence="3" key="1">
    <citation type="journal article" date="2019" name="Int. J. Syst. Evol. Microbiol.">
        <title>The Global Catalogue of Microorganisms (GCM) 10K type strain sequencing project: providing services to taxonomists for standard genome sequencing and annotation.</title>
        <authorList>
            <consortium name="The Broad Institute Genomics Platform"/>
            <consortium name="The Broad Institute Genome Sequencing Center for Infectious Disease"/>
            <person name="Wu L."/>
            <person name="Ma J."/>
        </authorList>
    </citation>
    <scope>NUCLEOTIDE SEQUENCE [LARGE SCALE GENOMIC DNA]</scope>
    <source>
        <strain evidence="3">JCM 18200</strain>
    </source>
</reference>
<feature type="transmembrane region" description="Helical" evidence="1">
    <location>
        <begin position="494"/>
        <end position="510"/>
    </location>
</feature>
<feature type="transmembrane region" description="Helical" evidence="1">
    <location>
        <begin position="50"/>
        <end position="71"/>
    </location>
</feature>
<feature type="transmembrane region" description="Helical" evidence="1">
    <location>
        <begin position="221"/>
        <end position="240"/>
    </location>
</feature>
<feature type="transmembrane region" description="Helical" evidence="1">
    <location>
        <begin position="179"/>
        <end position="209"/>
    </location>
</feature>
<feature type="transmembrane region" description="Helical" evidence="1">
    <location>
        <begin position="120"/>
        <end position="137"/>
    </location>
</feature>
<keyword evidence="1" id="KW-1133">Transmembrane helix</keyword>
<sequence>MQLMDYKKTNNVLGWATFVISTLVYVLTLEPTASYWDCGEFIAAAYKMQIVHQPGAPLFLMLQNIFSNLAFGHKESLAYWMNFGSAVSSGLTIMFLFWTITALARKVLWKNNSELTQGNLIQIMGAGIVGALAYTFSDTFWFSAVESEVYAMSSLCTAIVFWAILKWEAHADEPRADKWLLLIAYVMGLSIGVHLLNLLTIPALALVVYFKRTKTPTNGGVFKTVIIGCIIVAFVLWGIIQYLIKFAAYFDLFFVNSLGMGFGSGVVFFILLLVGGLIYGLFYSIKKIKPRLNLILLAICFIIFGYGSFAMILVRAKADPSLNNSDPDNAFSFLSYLNREQYGEEPLFKGPYFTSKVVDRSEGGNTYIKGDEKYENIGKKYSYVYDRETVFPRIYSNDAGRGHPQFYRSWLNLGENEQPTFGNNMSFFFTYQVGHMYARYFFWNFVGRQNDEKGDGSFTEGNWITGVKPIDQARLGGQDALPDSLKSDPSNNKFYGLPLILGIIGALWHFKRHQKDAGIVALLFFFTGLAIVLYLNQSPLQPRERDYAYAGSFYAFAIWIGLGVIGVADMLQKKMNPKTAGIAATLISLLAAPVLMAKDGWDDHDRSTKYVARDLAKDYLESCAPNAILFTYGDNDTYPLWYVQEVENFRPDVRIVNLSLLSADWYVRQMKDKVNEAEGLPITMKDSQYKQGTRDGLSYMDAGLKQSIELGSILDVLLSDNPNDQVEYQDGSRSNYLFTKNFKLTVNKAEVLANKVVPAKWDANIVDTMVWKYNKDYVSKAELAMFDILVHNHWKRPIYFATTVPNSNYLGLDNYLINEGFALRLMPVNFNRTEEQQRMGESVNVDALYDNTMNKFVWGNMAHARYLDHESYGMLSLIINNFSTLSQTLYEEGRTDDAKKVLNRCLEVIPKRIYTLGESRVLYFLCRQLYQAGMTDKANALLEQNGKYVDQLLRYYIAIAQTKPNLEMQNIQVGTQVIYSSAELAKEYKQDKQAKAMEASLNEIEKLFGGIQQ</sequence>
<dbReference type="InterPro" id="IPR021280">
    <property type="entry name" value="TMEM260-like"/>
</dbReference>
<feature type="transmembrane region" description="Helical" evidence="1">
    <location>
        <begin position="149"/>
        <end position="167"/>
    </location>
</feature>
<feature type="transmembrane region" description="Helical" evidence="1">
    <location>
        <begin position="580"/>
        <end position="597"/>
    </location>
</feature>
<evidence type="ECO:0000313" key="3">
    <source>
        <dbReference type="Proteomes" id="UP001501411"/>
    </source>
</evidence>
<gene>
    <name evidence="2" type="ORF">GCM10023231_26630</name>
</gene>
<dbReference type="InterPro" id="IPR011990">
    <property type="entry name" value="TPR-like_helical_dom_sf"/>
</dbReference>
<evidence type="ECO:0000256" key="1">
    <source>
        <dbReference type="SAM" id="Phobius"/>
    </source>
</evidence>
<dbReference type="EMBL" id="BAABIQ010000038">
    <property type="protein sequence ID" value="GAA4796826.1"/>
    <property type="molecule type" value="Genomic_DNA"/>
</dbReference>
<dbReference type="InterPro" id="IPR052724">
    <property type="entry name" value="GT117_domain-containing"/>
</dbReference>
<accession>A0ABP9BKQ9</accession>
<dbReference type="PANTHER" id="PTHR16214">
    <property type="entry name" value="TRANSMEMBRANE PROTEIN 260"/>
    <property type="match status" value="1"/>
</dbReference>
<organism evidence="2 3">
    <name type="scientific">Olivibacter ginsenosidimutans</name>
    <dbReference type="NCBI Taxonomy" id="1176537"/>
    <lineage>
        <taxon>Bacteria</taxon>
        <taxon>Pseudomonadati</taxon>
        <taxon>Bacteroidota</taxon>
        <taxon>Sphingobacteriia</taxon>
        <taxon>Sphingobacteriales</taxon>
        <taxon>Sphingobacteriaceae</taxon>
        <taxon>Olivibacter</taxon>
    </lineage>
</organism>
<dbReference type="Pfam" id="PF11028">
    <property type="entry name" value="TMEM260-like"/>
    <property type="match status" value="1"/>
</dbReference>
<evidence type="ECO:0000313" key="2">
    <source>
        <dbReference type="EMBL" id="GAA4796826.1"/>
    </source>
</evidence>
<keyword evidence="3" id="KW-1185">Reference proteome</keyword>